<feature type="region of interest" description="Disordered" evidence="3">
    <location>
        <begin position="256"/>
        <end position="655"/>
    </location>
</feature>
<evidence type="ECO:0000256" key="3">
    <source>
        <dbReference type="SAM" id="MobiDB-lite"/>
    </source>
</evidence>
<organism evidence="5">
    <name type="scientific">Rhipicephalus appendiculatus</name>
    <name type="common">Brown ear tick</name>
    <dbReference type="NCBI Taxonomy" id="34631"/>
    <lineage>
        <taxon>Eukaryota</taxon>
        <taxon>Metazoa</taxon>
        <taxon>Ecdysozoa</taxon>
        <taxon>Arthropoda</taxon>
        <taxon>Chelicerata</taxon>
        <taxon>Arachnida</taxon>
        <taxon>Acari</taxon>
        <taxon>Parasitiformes</taxon>
        <taxon>Ixodida</taxon>
        <taxon>Ixodoidea</taxon>
        <taxon>Ixodidae</taxon>
        <taxon>Rhipicephalinae</taxon>
        <taxon>Rhipicephalus</taxon>
        <taxon>Rhipicephalus</taxon>
    </lineage>
</organism>
<name>A0A131YVH5_RHIAP</name>
<feature type="domain" description="Bromo" evidence="4">
    <location>
        <begin position="1213"/>
        <end position="1275"/>
    </location>
</feature>
<feature type="compositionally biased region" description="Polar residues" evidence="3">
    <location>
        <begin position="110"/>
        <end position="119"/>
    </location>
</feature>
<protein>
    <submittedName>
        <fullName evidence="5">Protein EMSY</fullName>
    </submittedName>
</protein>
<feature type="compositionally biased region" description="Polar residues" evidence="3">
    <location>
        <begin position="286"/>
        <end position="303"/>
    </location>
</feature>
<dbReference type="SUPFAM" id="SSF47370">
    <property type="entry name" value="Bromodomain"/>
    <property type="match status" value="1"/>
</dbReference>
<feature type="compositionally biased region" description="Low complexity" evidence="3">
    <location>
        <begin position="970"/>
        <end position="988"/>
    </location>
</feature>
<feature type="compositionally biased region" description="Polar residues" evidence="3">
    <location>
        <begin position="400"/>
        <end position="409"/>
    </location>
</feature>
<dbReference type="InterPro" id="IPR001487">
    <property type="entry name" value="Bromodomain"/>
</dbReference>
<dbReference type="Gene3D" id="1.20.920.10">
    <property type="entry name" value="Bromodomain-like"/>
    <property type="match status" value="1"/>
</dbReference>
<dbReference type="EMBL" id="GEDV01005363">
    <property type="protein sequence ID" value="JAP83194.1"/>
    <property type="molecule type" value="Transcribed_RNA"/>
</dbReference>
<feature type="compositionally biased region" description="Low complexity" evidence="3">
    <location>
        <begin position="952"/>
        <end position="963"/>
    </location>
</feature>
<feature type="region of interest" description="Disordered" evidence="3">
    <location>
        <begin position="1048"/>
        <end position="1091"/>
    </location>
</feature>
<proteinExistence type="predicted"/>
<feature type="compositionally biased region" description="Polar residues" evidence="3">
    <location>
        <begin position="777"/>
        <end position="792"/>
    </location>
</feature>
<feature type="region of interest" description="Disordered" evidence="3">
    <location>
        <begin position="767"/>
        <end position="835"/>
    </location>
</feature>
<feature type="compositionally biased region" description="Polar residues" evidence="3">
    <location>
        <begin position="555"/>
        <end position="571"/>
    </location>
</feature>
<feature type="region of interest" description="Disordered" evidence="3">
    <location>
        <begin position="100"/>
        <end position="186"/>
    </location>
</feature>
<evidence type="ECO:0000259" key="4">
    <source>
        <dbReference type="PROSITE" id="PS50014"/>
    </source>
</evidence>
<dbReference type="PANTHER" id="PTHR16500:SF3">
    <property type="entry name" value="BRCA2-INTERACTING TRANSCRIPTIONAL REPRESSOR EMSY"/>
    <property type="match status" value="1"/>
</dbReference>
<dbReference type="InterPro" id="IPR033482">
    <property type="entry name" value="EMSY"/>
</dbReference>
<feature type="compositionally biased region" description="Low complexity" evidence="3">
    <location>
        <begin position="921"/>
        <end position="930"/>
    </location>
</feature>
<accession>A0A131YVH5</accession>
<dbReference type="PRINTS" id="PR00503">
    <property type="entry name" value="BROMODOMAIN"/>
</dbReference>
<feature type="compositionally biased region" description="Low complexity" evidence="3">
    <location>
        <begin position="381"/>
        <end position="393"/>
    </location>
</feature>
<feature type="compositionally biased region" description="Polar residues" evidence="3">
    <location>
        <begin position="802"/>
        <end position="824"/>
    </location>
</feature>
<dbReference type="GO" id="GO:0006355">
    <property type="term" value="P:regulation of DNA-templated transcription"/>
    <property type="evidence" value="ECO:0007669"/>
    <property type="project" value="InterPro"/>
</dbReference>
<dbReference type="PANTHER" id="PTHR16500">
    <property type="entry name" value="BRCA2-INTERACTING TRANSCRIPTIONAL REPRESSOR EMSY"/>
    <property type="match status" value="1"/>
</dbReference>
<dbReference type="GO" id="GO:0005654">
    <property type="term" value="C:nucleoplasm"/>
    <property type="evidence" value="ECO:0007669"/>
    <property type="project" value="TreeGrafter"/>
</dbReference>
<dbReference type="SMART" id="SM00297">
    <property type="entry name" value="BROMO"/>
    <property type="match status" value="1"/>
</dbReference>
<evidence type="ECO:0000313" key="5">
    <source>
        <dbReference type="EMBL" id="JAP83194.1"/>
    </source>
</evidence>
<keyword evidence="1 2" id="KW-0103">Bromodomain</keyword>
<feature type="compositionally biased region" description="Low complexity" evidence="3">
    <location>
        <begin position="339"/>
        <end position="350"/>
    </location>
</feature>
<feature type="compositionally biased region" description="Low complexity" evidence="3">
    <location>
        <begin position="628"/>
        <end position="640"/>
    </location>
</feature>
<reference evidence="5" key="1">
    <citation type="journal article" date="2016" name="Ticks Tick Borne Dis.">
        <title>De novo assembly and annotation of the salivary gland transcriptome of Rhipicephalus appendiculatus male and female ticks during blood feeding.</title>
        <authorList>
            <person name="de Castro M.H."/>
            <person name="de Klerk D."/>
            <person name="Pienaar R."/>
            <person name="Latif A.A."/>
            <person name="Rees D.J."/>
            <person name="Mans B.J."/>
        </authorList>
    </citation>
    <scope>NUCLEOTIDE SEQUENCE</scope>
    <source>
        <tissue evidence="5">Salivary glands</tissue>
    </source>
</reference>
<evidence type="ECO:0000256" key="2">
    <source>
        <dbReference type="PROSITE-ProRule" id="PRU00035"/>
    </source>
</evidence>
<sequence>MHAAGILQGEGDSGQPPPLLVIGEDAVPPAEVEVAIDAVPVDDNAVILDDGQLLVDSEAVNVVETVPGVVVEEAPCLLQDHVVCHEVELVTQPGLQLEVVSTSPSTESSRAQSTQNGQIATKEPASHKVLPSASSSAEQPKLKSASGDGAMPTPPPKNSLDRPHSPHRKRPGTDDGKDVPGTSNGIVASGVAERLGLMVSGATAIPISSTSTLHATDTAQAQRPATNSPAIVSTQPTPPVSLAPLNEASSLLRRTDNSDLAIPGPSKVSTVGSTWKHSTKSPLPGPSSTAGPQQPNGPQQSVVRIQPKPPVSISEAPSTSNGPSRVSPDADTLCSLGESSNADMSDSQSSRQASKHLGTSSNGNGGPSQSSAENIAEDSAENSVENLVENSEGNSDDNTNDSSQGSSSMVGGDTNEDDSVGPTDLQDSISSSSSAALVYPRNPDEEQSAIISSSSNDHSRRDVHKAKRACDVTSSTSVSASPCPVAPMPSTSAVFGEQSLPVASSTPSAPEQNSPDQTSEGSSTAHFELPSCFGEGNGGSSSNVTSAELEIAIVSSPTPDAQELSANSASGERSVAGSEERSSNAVESSEQEGPAEVSSAITAQQPGTSLLPAQREEVTSAQHGNGLSSAASSEVTSAVSCPNFDNDDDDVDGNEAGSLVSELVVSSDEEEVSTAEAVLVHSEGLAEITCSTVDAASASTASGSSFHLNARPLSVSSTEEAEYLGGSVEVDSHENVPDAQAFSDVGTSSSCGNRGEATGAEAIVGAVPPAPDEASSDSHSGVESSRTVSTACDSAPAASDRGNPNGTSDQPSQSETGDGFSTASAAEEPVESGNNAEEVYELLICDSEASEGITSVMVDSVSSTVFGAQRGAGPSPSTYHLVSLPSCSSSGPSTSCSPPTIDVASLNLAYHRTEAAHLDASSSSSSLSSSIGQPVVADSSAGLPSHDGTAASNSVPGSTSSGSQPLQVDNGNASNNGTGSSSSSGTSSDPATPQNADDSETYENGAASASSSACDVILVGAHAAGTSSEIVVYAEEEATASVTVSLDNCDDDSSSNTAPEDVPGNLLTVSSSASGHAHGGLANGMPDEHASTSRLVLHQDEDSAASSAVSDIDAVVGNVVTVETVRDIVEQVVTSSASVTLASLSQPSTSRGAAGPQLVLKRKRRVNALIDESLCASGHVSGWARVASGLLDRVCKFRGANRSKGVPPPAHWFLEPVDPEDAPGYYDVIDQPMDFSTIKKKLESGQYRDITEFHEDMMLVKRNCQTYNPPDHEASQDCEEVFAFYLQEYNRLVEKWQKSHLLSSPKRSKLS</sequence>
<feature type="compositionally biased region" description="Polar residues" evidence="3">
    <location>
        <begin position="315"/>
        <end position="324"/>
    </location>
</feature>
<dbReference type="Pfam" id="PF00439">
    <property type="entry name" value="Bromodomain"/>
    <property type="match status" value="1"/>
</dbReference>
<feature type="region of interest" description="Disordered" evidence="3">
    <location>
        <begin position="921"/>
        <end position="1007"/>
    </location>
</feature>
<feature type="compositionally biased region" description="Polar residues" evidence="3">
    <location>
        <begin position="501"/>
        <end position="525"/>
    </location>
</feature>
<feature type="region of interest" description="Disordered" evidence="3">
    <location>
        <begin position="214"/>
        <end position="243"/>
    </location>
</feature>
<feature type="compositionally biased region" description="Low complexity" evidence="3">
    <location>
        <begin position="358"/>
        <end position="371"/>
    </location>
</feature>
<dbReference type="InterPro" id="IPR036427">
    <property type="entry name" value="Bromodomain-like_sf"/>
</dbReference>
<dbReference type="CDD" id="cd04369">
    <property type="entry name" value="Bromodomain"/>
    <property type="match status" value="1"/>
</dbReference>
<feature type="compositionally biased region" description="Low complexity" evidence="3">
    <location>
        <begin position="100"/>
        <end position="109"/>
    </location>
</feature>
<feature type="compositionally biased region" description="Polar residues" evidence="3">
    <location>
        <begin position="599"/>
        <end position="608"/>
    </location>
</feature>
<dbReference type="PROSITE" id="PS50014">
    <property type="entry name" value="BROMODOMAIN_2"/>
    <property type="match status" value="1"/>
</dbReference>
<feature type="compositionally biased region" description="Polar residues" evidence="3">
    <location>
        <begin position="214"/>
        <end position="235"/>
    </location>
</feature>
<evidence type="ECO:0000256" key="1">
    <source>
        <dbReference type="ARBA" id="ARBA00023117"/>
    </source>
</evidence>
<feature type="compositionally biased region" description="Polar residues" evidence="3">
    <location>
        <begin position="267"/>
        <end position="276"/>
    </location>
</feature>